<dbReference type="CDD" id="cd04280">
    <property type="entry name" value="ZnMc_astacin_like"/>
    <property type="match status" value="1"/>
</dbReference>
<dbReference type="PANTHER" id="PTHR10127:SF780">
    <property type="entry name" value="METALLOENDOPEPTIDASE"/>
    <property type="match status" value="1"/>
</dbReference>
<evidence type="ECO:0000313" key="10">
    <source>
        <dbReference type="Proteomes" id="UP000270296"/>
    </source>
</evidence>
<evidence type="ECO:0000256" key="2">
    <source>
        <dbReference type="ARBA" id="ARBA00022723"/>
    </source>
</evidence>
<dbReference type="PANTHER" id="PTHR10127">
    <property type="entry name" value="DISCOIDIN, CUB, EGF, LAMININ , AND ZINC METALLOPROTEASE DOMAIN CONTAINING"/>
    <property type="match status" value="1"/>
</dbReference>
<sequence>MRRWFVQRLRTQLVPPSLAGLWTNYEFQKHPVYKEIIQRGIMNMTRVMKLRKLLKLILIIKWMNMTGKVPDIDKLPPGRLDHLRDLFEGDMLLTGAQSAWLLKMIKNNYGLNETEPDGRAAISSNLQSRWPTQITYKIDTASGVDQTAVVNALNLWSQSTCLRFVRNDKPSGDYMEFFKGQGDHETKQINNKKSIVCSCVIFVLSLQGSVLCNRCYSFVGRTGGRQQISIGAGCERVGIVAHEINHALGSWHEQSRFDRDSFVTVNFQNIQSGASGNFEKYQASSFGFTSEVPFEYGSVMHYSSTSFSTNNQPTIVSKDDRYMNTMGQRDSLSFFDIRAVNLAYCSGTNILRSKSLGCLTICFRFVQGRIGAGMYPRRGAESQPMFQLHMPIWSWWKHLQ</sequence>
<dbReference type="OrthoDB" id="5786116at2759"/>
<dbReference type="SUPFAM" id="SSF55486">
    <property type="entry name" value="Metalloproteases ('zincins'), catalytic domain"/>
    <property type="match status" value="2"/>
</dbReference>
<evidence type="ECO:0000313" key="9">
    <source>
        <dbReference type="EMBL" id="VDP14918.1"/>
    </source>
</evidence>
<feature type="binding site" evidence="7">
    <location>
        <position position="246"/>
    </location>
    <ligand>
        <name>Zn(2+)</name>
        <dbReference type="ChEBI" id="CHEBI:29105"/>
        <note>catalytic</note>
    </ligand>
</feature>
<evidence type="ECO:0000256" key="3">
    <source>
        <dbReference type="ARBA" id="ARBA00022801"/>
    </source>
</evidence>
<reference evidence="11" key="1">
    <citation type="submission" date="2016-06" db="UniProtKB">
        <authorList>
            <consortium name="WormBaseParasite"/>
        </authorList>
    </citation>
    <scope>IDENTIFICATION</scope>
</reference>
<reference evidence="9 10" key="2">
    <citation type="submission" date="2018-11" db="EMBL/GenBank/DDBJ databases">
        <authorList>
            <consortium name="Pathogen Informatics"/>
        </authorList>
    </citation>
    <scope>NUCLEOTIDE SEQUENCE [LARGE SCALE GENOMIC DNA]</scope>
</reference>
<dbReference type="GO" id="GO:0008270">
    <property type="term" value="F:zinc ion binding"/>
    <property type="evidence" value="ECO:0007669"/>
    <property type="project" value="UniProtKB-UniRule"/>
</dbReference>
<feature type="domain" description="Peptidase M12A" evidence="8">
    <location>
        <begin position="120"/>
        <end position="346"/>
    </location>
</feature>
<keyword evidence="6" id="KW-1015">Disulfide bond</keyword>
<comment type="cofactor">
    <cofactor evidence="7">
        <name>Zn(2+)</name>
        <dbReference type="ChEBI" id="CHEBI:29105"/>
    </cofactor>
    <text evidence="7">Binds 1 zinc ion per subunit.</text>
</comment>
<dbReference type="AlphaFoldDB" id="A0A183IWH3"/>
<evidence type="ECO:0000313" key="11">
    <source>
        <dbReference type="WBParaSite" id="SBAD_0000826601-mRNA-1"/>
    </source>
</evidence>
<dbReference type="Proteomes" id="UP000270296">
    <property type="component" value="Unassembled WGS sequence"/>
</dbReference>
<evidence type="ECO:0000256" key="4">
    <source>
        <dbReference type="ARBA" id="ARBA00022833"/>
    </source>
</evidence>
<comment type="caution">
    <text evidence="7">Lacks conserved residue(s) required for the propagation of feature annotation.</text>
</comment>
<keyword evidence="2 7" id="KW-0479">Metal-binding</keyword>
<dbReference type="InterPro" id="IPR006026">
    <property type="entry name" value="Peptidase_Metallo"/>
</dbReference>
<dbReference type="InterPro" id="IPR034035">
    <property type="entry name" value="Astacin-like_dom"/>
</dbReference>
<dbReference type="Gene3D" id="3.40.390.10">
    <property type="entry name" value="Collagenase (Catalytic Domain)"/>
    <property type="match status" value="1"/>
</dbReference>
<keyword evidence="10" id="KW-1185">Reference proteome</keyword>
<organism evidence="11">
    <name type="scientific">Soboliphyme baturini</name>
    <dbReference type="NCBI Taxonomy" id="241478"/>
    <lineage>
        <taxon>Eukaryota</taxon>
        <taxon>Metazoa</taxon>
        <taxon>Ecdysozoa</taxon>
        <taxon>Nematoda</taxon>
        <taxon>Enoplea</taxon>
        <taxon>Dorylaimia</taxon>
        <taxon>Dioctophymatida</taxon>
        <taxon>Dioctophymatoidea</taxon>
        <taxon>Soboliphymatidae</taxon>
        <taxon>Soboliphyme</taxon>
    </lineage>
</organism>
<evidence type="ECO:0000256" key="6">
    <source>
        <dbReference type="ARBA" id="ARBA00023157"/>
    </source>
</evidence>
<keyword evidence="1 7" id="KW-0645">Protease</keyword>
<dbReference type="PROSITE" id="PS51864">
    <property type="entry name" value="ASTACIN"/>
    <property type="match status" value="1"/>
</dbReference>
<dbReference type="GO" id="GO:0004222">
    <property type="term" value="F:metalloendopeptidase activity"/>
    <property type="evidence" value="ECO:0007669"/>
    <property type="project" value="UniProtKB-UniRule"/>
</dbReference>
<feature type="active site" evidence="7">
    <location>
        <position position="243"/>
    </location>
</feature>
<keyword evidence="4 7" id="KW-0862">Zinc</keyword>
<dbReference type="WBParaSite" id="SBAD_0000826601-mRNA-1">
    <property type="protein sequence ID" value="SBAD_0000826601-mRNA-1"/>
    <property type="gene ID" value="SBAD_0000826601"/>
</dbReference>
<dbReference type="InterPro" id="IPR024079">
    <property type="entry name" value="MetalloPept_cat_dom_sf"/>
</dbReference>
<dbReference type="SMART" id="SM00235">
    <property type="entry name" value="ZnMc"/>
    <property type="match status" value="1"/>
</dbReference>
<accession>A0A183IWH3</accession>
<keyword evidence="3 7" id="KW-0378">Hydrolase</keyword>
<dbReference type="Pfam" id="PF01400">
    <property type="entry name" value="Astacin"/>
    <property type="match status" value="2"/>
</dbReference>
<evidence type="ECO:0000256" key="1">
    <source>
        <dbReference type="ARBA" id="ARBA00022670"/>
    </source>
</evidence>
<keyword evidence="5 7" id="KW-0482">Metalloprotease</keyword>
<name>A0A183IWH3_9BILA</name>
<dbReference type="GO" id="GO:0006508">
    <property type="term" value="P:proteolysis"/>
    <property type="evidence" value="ECO:0007669"/>
    <property type="project" value="UniProtKB-KW"/>
</dbReference>
<gene>
    <name evidence="9" type="ORF">SBAD_LOCUS7971</name>
</gene>
<evidence type="ECO:0000259" key="8">
    <source>
        <dbReference type="PROSITE" id="PS51864"/>
    </source>
</evidence>
<feature type="binding site" evidence="7">
    <location>
        <position position="252"/>
    </location>
    <ligand>
        <name>Zn(2+)</name>
        <dbReference type="ChEBI" id="CHEBI:29105"/>
        <note>catalytic</note>
    </ligand>
</feature>
<evidence type="ECO:0000256" key="7">
    <source>
        <dbReference type="PROSITE-ProRule" id="PRU01211"/>
    </source>
</evidence>
<evidence type="ECO:0000256" key="5">
    <source>
        <dbReference type="ARBA" id="ARBA00023049"/>
    </source>
</evidence>
<dbReference type="EMBL" id="UZAM01011124">
    <property type="protein sequence ID" value="VDP14918.1"/>
    <property type="molecule type" value="Genomic_DNA"/>
</dbReference>
<protein>
    <submittedName>
        <fullName evidence="11">ZnMc domain-containing protein</fullName>
    </submittedName>
</protein>
<proteinExistence type="predicted"/>
<feature type="binding site" evidence="7">
    <location>
        <position position="242"/>
    </location>
    <ligand>
        <name>Zn(2+)</name>
        <dbReference type="ChEBI" id="CHEBI:29105"/>
        <note>catalytic</note>
    </ligand>
</feature>
<dbReference type="InterPro" id="IPR001506">
    <property type="entry name" value="Peptidase_M12A"/>
</dbReference>